<dbReference type="Proteomes" id="UP000005207">
    <property type="component" value="Unplaced"/>
</dbReference>
<protein>
    <recommendedName>
        <fullName evidence="2">Peptidase S1 domain-containing protein</fullName>
    </recommendedName>
</protein>
<dbReference type="GeneTree" id="ENSGT00390000009571"/>
<reference evidence="3" key="2">
    <citation type="submission" date="2025-09" db="UniProtKB">
        <authorList>
            <consortium name="Ensembl"/>
        </authorList>
    </citation>
    <scope>IDENTIFICATION</scope>
</reference>
<evidence type="ECO:0000313" key="3">
    <source>
        <dbReference type="Ensembl" id="ENSONIP00000075887.1"/>
    </source>
</evidence>
<evidence type="ECO:0000256" key="1">
    <source>
        <dbReference type="ARBA" id="ARBA00023157"/>
    </source>
</evidence>
<dbReference type="SUPFAM" id="SSF50494">
    <property type="entry name" value="Trypsin-like serine proteases"/>
    <property type="match status" value="1"/>
</dbReference>
<reference evidence="3" key="1">
    <citation type="submission" date="2025-08" db="UniProtKB">
        <authorList>
            <consortium name="Ensembl"/>
        </authorList>
    </citation>
    <scope>IDENTIFICATION</scope>
</reference>
<dbReference type="Pfam" id="PF00089">
    <property type="entry name" value="Trypsin"/>
    <property type="match status" value="2"/>
</dbReference>
<name>A0A669EYB9_ORENI</name>
<dbReference type="PANTHER" id="PTHR24271:SF50">
    <property type="match status" value="1"/>
</dbReference>
<dbReference type="Gene3D" id="2.40.10.10">
    <property type="entry name" value="Trypsin-like serine proteases"/>
    <property type="match status" value="2"/>
</dbReference>
<dbReference type="InterPro" id="IPR043504">
    <property type="entry name" value="Peptidase_S1_PA_chymotrypsin"/>
</dbReference>
<dbReference type="GO" id="GO:0006508">
    <property type="term" value="P:proteolysis"/>
    <property type="evidence" value="ECO:0007669"/>
    <property type="project" value="InterPro"/>
</dbReference>
<dbReference type="GO" id="GO:0004252">
    <property type="term" value="F:serine-type endopeptidase activity"/>
    <property type="evidence" value="ECO:0007669"/>
    <property type="project" value="InterPro"/>
</dbReference>
<organism evidence="3 4">
    <name type="scientific">Oreochromis niloticus</name>
    <name type="common">Nile tilapia</name>
    <name type="synonym">Tilapia nilotica</name>
    <dbReference type="NCBI Taxonomy" id="8128"/>
    <lineage>
        <taxon>Eukaryota</taxon>
        <taxon>Metazoa</taxon>
        <taxon>Chordata</taxon>
        <taxon>Craniata</taxon>
        <taxon>Vertebrata</taxon>
        <taxon>Euteleostomi</taxon>
        <taxon>Actinopterygii</taxon>
        <taxon>Neopterygii</taxon>
        <taxon>Teleostei</taxon>
        <taxon>Neoteleostei</taxon>
        <taxon>Acanthomorphata</taxon>
        <taxon>Ovalentaria</taxon>
        <taxon>Cichlomorphae</taxon>
        <taxon>Cichliformes</taxon>
        <taxon>Cichlidae</taxon>
        <taxon>African cichlids</taxon>
        <taxon>Pseudocrenilabrinae</taxon>
        <taxon>Oreochromini</taxon>
        <taxon>Oreochromis</taxon>
    </lineage>
</organism>
<dbReference type="InParanoid" id="A0A669EYB9"/>
<dbReference type="SMART" id="SM00020">
    <property type="entry name" value="Tryp_SPc"/>
    <property type="match status" value="1"/>
</dbReference>
<keyword evidence="4" id="KW-1185">Reference proteome</keyword>
<evidence type="ECO:0000259" key="2">
    <source>
        <dbReference type="SMART" id="SM00020"/>
    </source>
</evidence>
<dbReference type="AlphaFoldDB" id="A0A669EYB9"/>
<accession>A0A669EYB9</accession>
<dbReference type="OMA" id="DNITHES"/>
<dbReference type="InterPro" id="IPR009003">
    <property type="entry name" value="Peptidase_S1_PA"/>
</dbReference>
<dbReference type="Ensembl" id="ENSONIT00000040763.1">
    <property type="protein sequence ID" value="ENSONIP00000075887.1"/>
    <property type="gene ID" value="ENSONIG00000032754.1"/>
</dbReference>
<dbReference type="InterPro" id="IPR001254">
    <property type="entry name" value="Trypsin_dom"/>
</dbReference>
<feature type="domain" description="Peptidase S1" evidence="2">
    <location>
        <begin position="19"/>
        <end position="180"/>
    </location>
</feature>
<dbReference type="PANTHER" id="PTHR24271">
    <property type="entry name" value="KALLIKREIN-RELATED"/>
    <property type="match status" value="1"/>
</dbReference>
<proteinExistence type="predicted"/>
<keyword evidence="1" id="KW-1015">Disulfide bond</keyword>
<evidence type="ECO:0000313" key="4">
    <source>
        <dbReference type="Proteomes" id="UP000005207"/>
    </source>
</evidence>
<sequence length="191" mass="21328">SVGLARCVTVSTVVDLRKRIYGGQDCQNERHYHVKVILEKDGKQSYCGGSLIHPRWVLTAMFAGFLLTSTHFCDHTNLLCLTNADSLWLRGFFPGQPPHLQCANMHVVDCKLTRNSRCDSDVPYNNRLCLEEPNVDVHEGDSGGGVIYNNMIYGVIKSTGKRVCTGPVVTVKVCPYMKWINQKINPKSNGK</sequence>